<evidence type="ECO:0000256" key="4">
    <source>
        <dbReference type="ARBA" id="ARBA00022989"/>
    </source>
</evidence>
<organism evidence="7 8">
    <name type="scientific">Cucumis melo var. makuwa</name>
    <name type="common">Oriental melon</name>
    <dbReference type="NCBI Taxonomy" id="1194695"/>
    <lineage>
        <taxon>Eukaryota</taxon>
        <taxon>Viridiplantae</taxon>
        <taxon>Streptophyta</taxon>
        <taxon>Embryophyta</taxon>
        <taxon>Tracheophyta</taxon>
        <taxon>Spermatophyta</taxon>
        <taxon>Magnoliopsida</taxon>
        <taxon>eudicotyledons</taxon>
        <taxon>Gunneridae</taxon>
        <taxon>Pentapetalae</taxon>
        <taxon>rosids</taxon>
        <taxon>fabids</taxon>
        <taxon>Cucurbitales</taxon>
        <taxon>Cucurbitaceae</taxon>
        <taxon>Benincaseae</taxon>
        <taxon>Cucumis</taxon>
    </lineage>
</organism>
<evidence type="ECO:0000313" key="8">
    <source>
        <dbReference type="Proteomes" id="UP000321947"/>
    </source>
</evidence>
<dbReference type="Pfam" id="PF00854">
    <property type="entry name" value="PTR2"/>
    <property type="match status" value="1"/>
</dbReference>
<sequence length="285" mass="32166">MGEELGKPNLWKLSTVHRVEELKSVIRMGPIWAAGIILITAYSQQNTFSLLQASTMNRHLTNSFQIPAGSMTVFTLLTMLITVALYDRVFIPIARKFTGLDRGITFLTRMGIGLVISIFATLIAGFVEQKRKHVAFNHGLMDHPTSIIPISVFWLVPQYSLHGMAEAFMSIGHLEFFYDQSPESMRSTAMALFWTSISAGSYLSTLLVSLVHKYSGGANGENWIRNDNINKGKLENFYWLITVLQVLNLAYYIVCARFYTFKPLEVQRKVMDGSKVDELQLVNPV</sequence>
<feature type="transmembrane region" description="Helical" evidence="6">
    <location>
        <begin position="25"/>
        <end position="44"/>
    </location>
</feature>
<dbReference type="Gene3D" id="1.20.1250.20">
    <property type="entry name" value="MFS general substrate transporter like domains"/>
    <property type="match status" value="1"/>
</dbReference>
<comment type="caution">
    <text evidence="7">The sequence shown here is derived from an EMBL/GenBank/DDBJ whole genome shotgun (WGS) entry which is preliminary data.</text>
</comment>
<feature type="transmembrane region" description="Helical" evidence="6">
    <location>
        <begin position="64"/>
        <end position="86"/>
    </location>
</feature>
<accession>A0A5D3CYE5</accession>
<evidence type="ECO:0000256" key="5">
    <source>
        <dbReference type="ARBA" id="ARBA00023136"/>
    </source>
</evidence>
<name>A0A5D3CYE5_CUCMM</name>
<feature type="transmembrane region" description="Helical" evidence="6">
    <location>
        <begin position="189"/>
        <end position="211"/>
    </location>
</feature>
<comment type="subcellular location">
    <subcellularLocation>
        <location evidence="1">Membrane</location>
        <topology evidence="1">Multi-pass membrane protein</topology>
    </subcellularLocation>
</comment>
<dbReference type="InterPro" id="IPR000109">
    <property type="entry name" value="POT_fam"/>
</dbReference>
<dbReference type="Proteomes" id="UP000321947">
    <property type="component" value="Unassembled WGS sequence"/>
</dbReference>
<dbReference type="InterPro" id="IPR036259">
    <property type="entry name" value="MFS_trans_sf"/>
</dbReference>
<dbReference type="SUPFAM" id="SSF103473">
    <property type="entry name" value="MFS general substrate transporter"/>
    <property type="match status" value="1"/>
</dbReference>
<feature type="transmembrane region" description="Helical" evidence="6">
    <location>
        <begin position="237"/>
        <end position="259"/>
    </location>
</feature>
<protein>
    <submittedName>
        <fullName evidence="7">Protein NRT1/ PTR FAMILY 3.1</fullName>
    </submittedName>
</protein>
<evidence type="ECO:0000256" key="6">
    <source>
        <dbReference type="SAM" id="Phobius"/>
    </source>
</evidence>
<feature type="transmembrane region" description="Helical" evidence="6">
    <location>
        <begin position="106"/>
        <end position="127"/>
    </location>
</feature>
<evidence type="ECO:0000256" key="1">
    <source>
        <dbReference type="ARBA" id="ARBA00004141"/>
    </source>
</evidence>
<gene>
    <name evidence="7" type="ORF">E5676_scaffold94G00980</name>
</gene>
<comment type="similarity">
    <text evidence="2">Belongs to the major facilitator superfamily. Proton-dependent oligopeptide transporter (POT/PTR) (TC 2.A.17) family.</text>
</comment>
<dbReference type="GO" id="GO:0016020">
    <property type="term" value="C:membrane"/>
    <property type="evidence" value="ECO:0007669"/>
    <property type="project" value="UniProtKB-SubCell"/>
</dbReference>
<evidence type="ECO:0000256" key="3">
    <source>
        <dbReference type="ARBA" id="ARBA00022692"/>
    </source>
</evidence>
<keyword evidence="3 6" id="KW-0812">Transmembrane</keyword>
<evidence type="ECO:0000313" key="7">
    <source>
        <dbReference type="EMBL" id="TYK15974.1"/>
    </source>
</evidence>
<evidence type="ECO:0000256" key="2">
    <source>
        <dbReference type="ARBA" id="ARBA00005982"/>
    </source>
</evidence>
<keyword evidence="5 6" id="KW-0472">Membrane</keyword>
<keyword evidence="4 6" id="KW-1133">Transmembrane helix</keyword>
<dbReference type="PANTHER" id="PTHR11654">
    <property type="entry name" value="OLIGOPEPTIDE TRANSPORTER-RELATED"/>
    <property type="match status" value="1"/>
</dbReference>
<dbReference type="AlphaFoldDB" id="A0A5D3CYE5"/>
<reference evidence="7 8" key="1">
    <citation type="submission" date="2019-08" db="EMBL/GenBank/DDBJ databases">
        <title>Draft genome sequences of two oriental melons (Cucumis melo L. var makuwa).</title>
        <authorList>
            <person name="Kwon S.-Y."/>
        </authorList>
    </citation>
    <scope>NUCLEOTIDE SEQUENCE [LARGE SCALE GENOMIC DNA]</scope>
    <source>
        <strain evidence="8">cv. Chang Bougi</strain>
        <tissue evidence="7">Leaf</tissue>
    </source>
</reference>
<dbReference type="EMBL" id="SSTD01008434">
    <property type="protein sequence ID" value="TYK15974.1"/>
    <property type="molecule type" value="Genomic_DNA"/>
</dbReference>
<dbReference type="GO" id="GO:0022857">
    <property type="term" value="F:transmembrane transporter activity"/>
    <property type="evidence" value="ECO:0007669"/>
    <property type="project" value="InterPro"/>
</dbReference>
<proteinExistence type="inferred from homology"/>